<dbReference type="EMBL" id="BSFN01000005">
    <property type="protein sequence ID" value="GLK89012.1"/>
    <property type="molecule type" value="Genomic_DNA"/>
</dbReference>
<evidence type="ECO:0000256" key="2">
    <source>
        <dbReference type="SAM" id="SignalP"/>
    </source>
</evidence>
<name>A0A9W6K568_9PSED</name>
<feature type="signal peptide" evidence="2">
    <location>
        <begin position="1"/>
        <end position="23"/>
    </location>
</feature>
<proteinExistence type="predicted"/>
<reference evidence="3" key="2">
    <citation type="submission" date="2023-01" db="EMBL/GenBank/DDBJ databases">
        <authorList>
            <person name="Sun Q."/>
            <person name="Evtushenko L."/>
        </authorList>
    </citation>
    <scope>NUCLEOTIDE SEQUENCE</scope>
    <source>
        <strain evidence="3">VKM B-2935</strain>
    </source>
</reference>
<feature type="chain" id="PRO_5040991059" description="Type 1 fimbrial protein" evidence="2">
    <location>
        <begin position="24"/>
        <end position="103"/>
    </location>
</feature>
<reference evidence="3" key="1">
    <citation type="journal article" date="2014" name="Int. J. Syst. Evol. Microbiol.">
        <title>Complete genome sequence of Corynebacterium casei LMG S-19264T (=DSM 44701T), isolated from a smear-ripened cheese.</title>
        <authorList>
            <consortium name="US DOE Joint Genome Institute (JGI-PGF)"/>
            <person name="Walter F."/>
            <person name="Albersmeier A."/>
            <person name="Kalinowski J."/>
            <person name="Ruckert C."/>
        </authorList>
    </citation>
    <scope>NUCLEOTIDE SEQUENCE</scope>
    <source>
        <strain evidence="3">VKM B-2935</strain>
    </source>
</reference>
<evidence type="ECO:0000256" key="1">
    <source>
        <dbReference type="SAM" id="MobiDB-lite"/>
    </source>
</evidence>
<dbReference type="RefSeq" id="WP_271195226.1">
    <property type="nucleotide sequence ID" value="NZ_BSFN01000005.1"/>
</dbReference>
<feature type="compositionally biased region" description="Polar residues" evidence="1">
    <location>
        <begin position="74"/>
        <end position="86"/>
    </location>
</feature>
<dbReference type="AlphaFoldDB" id="A0A9W6K568"/>
<accession>A0A9W6K568</accession>
<sequence length="103" mass="10626">MTSSSRFASLVAAVAFTLMGAQAQAGQASGNLAIGITITSACELSSGSNGQTVRVENHNCDGINSFRVDRESNGARTESPLKSNAVSDVKGSETGPTIVTLYW</sequence>
<feature type="region of interest" description="Disordered" evidence="1">
    <location>
        <begin position="71"/>
        <end position="93"/>
    </location>
</feature>
<keyword evidence="2" id="KW-0732">Signal</keyword>
<keyword evidence="4" id="KW-1185">Reference proteome</keyword>
<gene>
    <name evidence="3" type="ORF">GCM10017655_20740</name>
</gene>
<evidence type="ECO:0000313" key="4">
    <source>
        <dbReference type="Proteomes" id="UP001143328"/>
    </source>
</evidence>
<comment type="caution">
    <text evidence="3">The sequence shown here is derived from an EMBL/GenBank/DDBJ whole genome shotgun (WGS) entry which is preliminary data.</text>
</comment>
<dbReference type="Proteomes" id="UP001143328">
    <property type="component" value="Unassembled WGS sequence"/>
</dbReference>
<organism evidence="3 4">
    <name type="scientific">Pseudomonas turukhanskensis</name>
    <dbReference type="NCBI Taxonomy" id="1806536"/>
    <lineage>
        <taxon>Bacteria</taxon>
        <taxon>Pseudomonadati</taxon>
        <taxon>Pseudomonadota</taxon>
        <taxon>Gammaproteobacteria</taxon>
        <taxon>Pseudomonadales</taxon>
        <taxon>Pseudomonadaceae</taxon>
        <taxon>Pseudomonas</taxon>
    </lineage>
</organism>
<protein>
    <recommendedName>
        <fullName evidence="5">Type 1 fimbrial protein</fullName>
    </recommendedName>
</protein>
<evidence type="ECO:0000313" key="3">
    <source>
        <dbReference type="EMBL" id="GLK89012.1"/>
    </source>
</evidence>
<evidence type="ECO:0008006" key="5">
    <source>
        <dbReference type="Google" id="ProtNLM"/>
    </source>
</evidence>